<organism evidence="1">
    <name type="scientific">hydrothermal vent metagenome</name>
    <dbReference type="NCBI Taxonomy" id="652676"/>
    <lineage>
        <taxon>unclassified sequences</taxon>
        <taxon>metagenomes</taxon>
        <taxon>ecological metagenomes</taxon>
    </lineage>
</organism>
<reference evidence="1" key="1">
    <citation type="submission" date="2018-06" db="EMBL/GenBank/DDBJ databases">
        <authorList>
            <person name="Zhirakovskaya E."/>
        </authorList>
    </citation>
    <scope>NUCLEOTIDE SEQUENCE</scope>
</reference>
<name>A0A3B0TE29_9ZZZZ</name>
<evidence type="ECO:0000313" key="1">
    <source>
        <dbReference type="EMBL" id="VAW11587.1"/>
    </source>
</evidence>
<sequence length="43" mass="5021">MTKERNVLIVRVSIFVRMEKIRDVENISVRIVNEVLQNIPVLG</sequence>
<dbReference type="AlphaFoldDB" id="A0A3B0TE29"/>
<dbReference type="EMBL" id="UOEL01000066">
    <property type="protein sequence ID" value="VAW11587.1"/>
    <property type="molecule type" value="Genomic_DNA"/>
</dbReference>
<accession>A0A3B0TE29</accession>
<proteinExistence type="predicted"/>
<protein>
    <submittedName>
        <fullName evidence="1">Uncharacterized protein</fullName>
    </submittedName>
</protein>
<gene>
    <name evidence="1" type="ORF">MNBD_BACTEROID03-2617</name>
</gene>